<evidence type="ECO:0000256" key="11">
    <source>
        <dbReference type="ARBA" id="ARBA00034776"/>
    </source>
</evidence>
<proteinExistence type="inferred from homology"/>
<evidence type="ECO:0000256" key="8">
    <source>
        <dbReference type="ARBA" id="ARBA00022990"/>
    </source>
</evidence>
<keyword evidence="16" id="KW-1185">Reference proteome</keyword>
<dbReference type="PANTHER" id="PTHR13034:SF2">
    <property type="entry name" value="DYNACTIN SUBUNIT 4"/>
    <property type="match status" value="1"/>
</dbReference>
<protein>
    <recommendedName>
        <fullName evidence="12">Dynactin subunit 4</fullName>
    </recommendedName>
</protein>
<feature type="region of interest" description="Disordered" evidence="14">
    <location>
        <begin position="85"/>
        <end position="114"/>
    </location>
</feature>
<keyword evidence="10" id="KW-0206">Cytoskeleton</keyword>
<gene>
    <name evidence="15" type="ORF">MYAM1_004011</name>
</gene>
<dbReference type="Pfam" id="PF05502">
    <property type="entry name" value="Dynactin_p62"/>
    <property type="match status" value="1"/>
</dbReference>
<comment type="similarity">
    <text evidence="11">Belongs to the dynactin subunit 4 family.</text>
</comment>
<comment type="subunit">
    <text evidence="13">Subunit of dynactin, a multiprotein complex part of a tripartite complex with dynein and a adapter, such as BICDL1, BICD2 or HOOK3. The dynactin complex is built around ACTR1A/ACTB filament and consists of an actin-related filament composed of a shoulder domain, a pointed end and a barbed end. Its length is defined by its flexible shoulder domain. The soulder is composed of 2 DCTN1 subunits, 4 DCTN2 and 2 DCTN3. The 4 DCNT2 (via N-terminus) bind the ACTR1A filament and act as molecular rulers to determine the length. The pointed end is important for binding dynein-dynactin cargo adapters. Consists of 4 subunits: ACTR10, DCNT4, DCTN5 and DCTN6. The barbed end is composed of a CAPZA1:CAPZB heterodimers, which binds ACTR1A/ACTB filament and dynactin and stabilizes dynactin. Interacts with ATP7B, but not ATP7A, in a copper-dependent manner. Interacts with ANK2; this interaction is required for localization at costameres. Interacts with N4BP2L1.</text>
</comment>
<organism evidence="15 16">
    <name type="scientific">Malassezia yamatoensis</name>
    <dbReference type="NCBI Taxonomy" id="253288"/>
    <lineage>
        <taxon>Eukaryota</taxon>
        <taxon>Fungi</taxon>
        <taxon>Dikarya</taxon>
        <taxon>Basidiomycota</taxon>
        <taxon>Ustilaginomycotina</taxon>
        <taxon>Malasseziomycetes</taxon>
        <taxon>Malasseziales</taxon>
        <taxon>Malasseziaceae</taxon>
        <taxon>Malassezia</taxon>
    </lineage>
</organism>
<dbReference type="GO" id="GO:0001725">
    <property type="term" value="C:stress fiber"/>
    <property type="evidence" value="ECO:0007669"/>
    <property type="project" value="UniProtKB-SubCell"/>
</dbReference>
<evidence type="ECO:0000256" key="1">
    <source>
        <dbReference type="ARBA" id="ARBA00004300"/>
    </source>
</evidence>
<evidence type="ECO:0000256" key="2">
    <source>
        <dbReference type="ARBA" id="ARBA00004529"/>
    </source>
</evidence>
<keyword evidence="8" id="KW-0007">Acetylation</keyword>
<reference evidence="15 16" key="1">
    <citation type="submission" date="2023-03" db="EMBL/GenBank/DDBJ databases">
        <title>Mating type loci evolution in Malassezia.</title>
        <authorList>
            <person name="Coelho M.A."/>
        </authorList>
    </citation>
    <scope>NUCLEOTIDE SEQUENCE [LARGE SCALE GENOMIC DNA]</scope>
    <source>
        <strain evidence="15 16">CBS 9725</strain>
    </source>
</reference>
<evidence type="ECO:0000256" key="10">
    <source>
        <dbReference type="ARBA" id="ARBA00023212"/>
    </source>
</evidence>
<sequence>MNEAKSSQRTFDDIAQHLARYVSIPTTSSMQTSSVPRVLADLPSLPTRYWQGTKRTIPPVERPDHLPAYTMQPNRMQSKQISREARRASRFAQQTTLNGIDPVSSRQQRSKMPLSEPYEANALRPHRVRLVAKIGKKCPECQRWLICPELRVSSSRFKLRRLAKNYLPQILSSHSDSHEKWLLTFSNPLQDTVNICLRSHHAEFSIDQLHLQAASEYRNFAPDSAQGDVSSESCAQVDMHRYTDPDTPTLLQVDWNVAHRQQTLWVWVSSAFEIE</sequence>
<comment type="subcellular location">
    <subcellularLocation>
        <location evidence="1">Cytoplasm</location>
        <location evidence="1">Cytoskeleton</location>
        <location evidence="1">Microtubule organizing center</location>
        <location evidence="1">Centrosome</location>
    </subcellularLocation>
    <subcellularLocation>
        <location evidence="2">Cytoplasm</location>
        <location evidence="2">Cytoskeleton</location>
        <location evidence="2">Stress fiber</location>
    </subcellularLocation>
    <subcellularLocation>
        <location evidence="3">Cytoplasm</location>
        <location evidence="3">Myofibril</location>
    </subcellularLocation>
</comment>
<dbReference type="EMBL" id="CP119950">
    <property type="protein sequence ID" value="WFD01249.1"/>
    <property type="molecule type" value="Genomic_DNA"/>
</dbReference>
<evidence type="ECO:0000256" key="3">
    <source>
        <dbReference type="ARBA" id="ARBA00004657"/>
    </source>
</evidence>
<evidence type="ECO:0000256" key="12">
    <source>
        <dbReference type="ARBA" id="ARBA00034864"/>
    </source>
</evidence>
<keyword evidence="5" id="KW-1017">Isopeptide bond</keyword>
<dbReference type="Proteomes" id="UP001219567">
    <property type="component" value="Chromosome 8"/>
</dbReference>
<keyword evidence="6" id="KW-0597">Phosphoprotein</keyword>
<evidence type="ECO:0000256" key="5">
    <source>
        <dbReference type="ARBA" id="ARBA00022499"/>
    </source>
</evidence>
<keyword evidence="4" id="KW-0963">Cytoplasm</keyword>
<keyword evidence="9" id="KW-0175">Coiled coil</keyword>
<evidence type="ECO:0000256" key="14">
    <source>
        <dbReference type="SAM" id="MobiDB-lite"/>
    </source>
</evidence>
<evidence type="ECO:0000256" key="13">
    <source>
        <dbReference type="ARBA" id="ARBA00093507"/>
    </source>
</evidence>
<dbReference type="GO" id="GO:0005869">
    <property type="term" value="C:dynactin complex"/>
    <property type="evidence" value="ECO:0007669"/>
    <property type="project" value="InterPro"/>
</dbReference>
<keyword evidence="7" id="KW-0832">Ubl conjugation</keyword>
<dbReference type="PANTHER" id="PTHR13034">
    <property type="entry name" value="DYNACTIN P62 SUBUNIT"/>
    <property type="match status" value="1"/>
</dbReference>
<evidence type="ECO:0000256" key="6">
    <source>
        <dbReference type="ARBA" id="ARBA00022553"/>
    </source>
</evidence>
<evidence type="ECO:0000313" key="15">
    <source>
        <dbReference type="EMBL" id="WFD01249.1"/>
    </source>
</evidence>
<evidence type="ECO:0000313" key="16">
    <source>
        <dbReference type="Proteomes" id="UP001219567"/>
    </source>
</evidence>
<evidence type="ECO:0000256" key="7">
    <source>
        <dbReference type="ARBA" id="ARBA00022843"/>
    </source>
</evidence>
<dbReference type="InterPro" id="IPR008603">
    <property type="entry name" value="DCTN4"/>
</dbReference>
<evidence type="ECO:0000256" key="9">
    <source>
        <dbReference type="ARBA" id="ARBA00023054"/>
    </source>
</evidence>
<dbReference type="AlphaFoldDB" id="A0AAJ6CJX1"/>
<evidence type="ECO:0000256" key="4">
    <source>
        <dbReference type="ARBA" id="ARBA00022490"/>
    </source>
</evidence>
<name>A0AAJ6CJX1_9BASI</name>
<accession>A0AAJ6CJX1</accession>